<gene>
    <name evidence="10" type="ORF">LSTR_LSTR002452</name>
</gene>
<dbReference type="GO" id="GO:0005549">
    <property type="term" value="F:odorant binding"/>
    <property type="evidence" value="ECO:0007669"/>
    <property type="project" value="InterPro"/>
</dbReference>
<sequence length="282" mass="32942">MITFEGVLIFNSFYLFSEKILTDFEIFYILLGKLVEDFPKTNIKVSNGSVENSVENLNVNELEYLNQELKGRIYNTHLSSNMNLKIDMRRIVALHQDINRNIRICAYNSAYMVSIANFSVLIYGCTYAYLMLTSNDPKKTIHYAMMFILMNVTSFNAYNNGQRIFNQNDIQRRKLTELPWTDKPLWFKQTLHIMMTRANVDIEMRPYGIYTLNYMSFTELATLPLCIHSQLQLICRLLLRLFTIPPPTRFLLPNRPLICFCHLPLICSYLGSFGRRLASSCN</sequence>
<keyword evidence="2" id="KW-0716">Sensory transduction</keyword>
<feature type="transmembrane region" description="Helical" evidence="9">
    <location>
        <begin position="141"/>
        <end position="158"/>
    </location>
</feature>
<reference evidence="10 11" key="1">
    <citation type="journal article" date="2017" name="Gigascience">
        <title>Genome sequence of the small brown planthopper, Laodelphax striatellus.</title>
        <authorList>
            <person name="Zhu J."/>
            <person name="Jiang F."/>
            <person name="Wang X."/>
            <person name="Yang P."/>
            <person name="Bao Y."/>
            <person name="Zhao W."/>
            <person name="Wang W."/>
            <person name="Lu H."/>
            <person name="Wang Q."/>
            <person name="Cui N."/>
            <person name="Li J."/>
            <person name="Chen X."/>
            <person name="Luo L."/>
            <person name="Yu J."/>
            <person name="Kang L."/>
            <person name="Cui F."/>
        </authorList>
    </citation>
    <scope>NUCLEOTIDE SEQUENCE [LARGE SCALE GENOMIC DNA]</scope>
    <source>
        <strain evidence="10">Lst14</strain>
    </source>
</reference>
<proteinExistence type="predicted"/>
<evidence type="ECO:0000256" key="7">
    <source>
        <dbReference type="ARBA" id="ARBA00023170"/>
    </source>
</evidence>
<evidence type="ECO:0000256" key="6">
    <source>
        <dbReference type="ARBA" id="ARBA00023136"/>
    </source>
</evidence>
<evidence type="ECO:0000256" key="1">
    <source>
        <dbReference type="ARBA" id="ARBA00004141"/>
    </source>
</evidence>
<keyword evidence="5 9" id="KW-1133">Transmembrane helix</keyword>
<dbReference type="GO" id="GO:0016020">
    <property type="term" value="C:membrane"/>
    <property type="evidence" value="ECO:0007669"/>
    <property type="project" value="UniProtKB-SubCell"/>
</dbReference>
<dbReference type="GO" id="GO:0004984">
    <property type="term" value="F:olfactory receptor activity"/>
    <property type="evidence" value="ECO:0007669"/>
    <property type="project" value="InterPro"/>
</dbReference>
<dbReference type="EMBL" id="QKKF02019433">
    <property type="protein sequence ID" value="RZF40049.1"/>
    <property type="molecule type" value="Genomic_DNA"/>
</dbReference>
<evidence type="ECO:0008006" key="12">
    <source>
        <dbReference type="Google" id="ProtNLM"/>
    </source>
</evidence>
<evidence type="ECO:0000256" key="5">
    <source>
        <dbReference type="ARBA" id="ARBA00022989"/>
    </source>
</evidence>
<keyword evidence="3 9" id="KW-0812">Transmembrane</keyword>
<protein>
    <recommendedName>
        <fullName evidence="12">Odorant receptor</fullName>
    </recommendedName>
</protein>
<evidence type="ECO:0000313" key="11">
    <source>
        <dbReference type="Proteomes" id="UP000291343"/>
    </source>
</evidence>
<dbReference type="GO" id="GO:0007165">
    <property type="term" value="P:signal transduction"/>
    <property type="evidence" value="ECO:0007669"/>
    <property type="project" value="UniProtKB-KW"/>
</dbReference>
<dbReference type="AlphaFoldDB" id="A0A482X2H3"/>
<evidence type="ECO:0000256" key="2">
    <source>
        <dbReference type="ARBA" id="ARBA00022606"/>
    </source>
</evidence>
<evidence type="ECO:0000256" key="8">
    <source>
        <dbReference type="ARBA" id="ARBA00023224"/>
    </source>
</evidence>
<evidence type="ECO:0000313" key="10">
    <source>
        <dbReference type="EMBL" id="RZF40049.1"/>
    </source>
</evidence>
<keyword evidence="8" id="KW-0807">Transducer</keyword>
<keyword evidence="6 9" id="KW-0472">Membrane</keyword>
<dbReference type="InParanoid" id="A0A482X2H3"/>
<accession>A0A482X2H3</accession>
<comment type="caution">
    <text evidence="10">The sequence shown here is derived from an EMBL/GenBank/DDBJ whole genome shotgun (WGS) entry which is preliminary data.</text>
</comment>
<keyword evidence="4" id="KW-0552">Olfaction</keyword>
<feature type="transmembrane region" description="Helical" evidence="9">
    <location>
        <begin position="110"/>
        <end position="129"/>
    </location>
</feature>
<name>A0A482X2H3_LAOST</name>
<evidence type="ECO:0000256" key="9">
    <source>
        <dbReference type="SAM" id="Phobius"/>
    </source>
</evidence>
<evidence type="ECO:0000256" key="3">
    <source>
        <dbReference type="ARBA" id="ARBA00022692"/>
    </source>
</evidence>
<dbReference type="InterPro" id="IPR004117">
    <property type="entry name" value="7tm6_olfct_rcpt"/>
</dbReference>
<dbReference type="Proteomes" id="UP000291343">
    <property type="component" value="Unassembled WGS sequence"/>
</dbReference>
<keyword evidence="7" id="KW-0675">Receptor</keyword>
<dbReference type="Pfam" id="PF02949">
    <property type="entry name" value="7tm_6"/>
    <property type="match status" value="1"/>
</dbReference>
<comment type="subcellular location">
    <subcellularLocation>
        <location evidence="1">Membrane</location>
        <topology evidence="1">Multi-pass membrane protein</topology>
    </subcellularLocation>
</comment>
<keyword evidence="11" id="KW-1185">Reference proteome</keyword>
<organism evidence="10 11">
    <name type="scientific">Laodelphax striatellus</name>
    <name type="common">Small brown planthopper</name>
    <name type="synonym">Delphax striatella</name>
    <dbReference type="NCBI Taxonomy" id="195883"/>
    <lineage>
        <taxon>Eukaryota</taxon>
        <taxon>Metazoa</taxon>
        <taxon>Ecdysozoa</taxon>
        <taxon>Arthropoda</taxon>
        <taxon>Hexapoda</taxon>
        <taxon>Insecta</taxon>
        <taxon>Pterygota</taxon>
        <taxon>Neoptera</taxon>
        <taxon>Paraneoptera</taxon>
        <taxon>Hemiptera</taxon>
        <taxon>Auchenorrhyncha</taxon>
        <taxon>Fulgoroidea</taxon>
        <taxon>Delphacidae</taxon>
        <taxon>Criomorphinae</taxon>
        <taxon>Laodelphax</taxon>
    </lineage>
</organism>
<evidence type="ECO:0000256" key="4">
    <source>
        <dbReference type="ARBA" id="ARBA00022725"/>
    </source>
</evidence>